<comment type="similarity">
    <text evidence="1">Belongs to the peptidase M14 family.</text>
</comment>
<dbReference type="Pfam" id="PF00246">
    <property type="entry name" value="Peptidase_M14"/>
    <property type="match status" value="1"/>
</dbReference>
<dbReference type="GO" id="GO:0006508">
    <property type="term" value="P:proteolysis"/>
    <property type="evidence" value="ECO:0007669"/>
    <property type="project" value="InterPro"/>
</dbReference>
<reference evidence="4" key="1">
    <citation type="journal article" date="2005" name="Proc. Natl. Acad. Sci. U.S.A.">
        <title>The psychrophilic lifestyle as revealed by the genome sequence of Colwellia psychrerythraea 34H through genomic and proteomic analyses.</title>
        <authorList>
            <person name="Methe B.A."/>
            <person name="Nelson K.E."/>
            <person name="Deming J.W."/>
            <person name="Momen B."/>
            <person name="Melamud E."/>
            <person name="Zhang X."/>
            <person name="Moult J."/>
            <person name="Madupu R."/>
            <person name="Nelson W.C."/>
            <person name="Dodson R.J."/>
            <person name="Brinkac L.M."/>
            <person name="Daugherty S.C."/>
            <person name="Durkin A.S."/>
            <person name="DeBoy R.T."/>
            <person name="Kolonay J.F."/>
            <person name="Sullivan S.A."/>
            <person name="Zhou L."/>
            <person name="Davidsen T.M."/>
            <person name="Wu M."/>
            <person name="Huston A.L."/>
            <person name="Lewis M."/>
            <person name="Weaver B."/>
            <person name="Weidman J.F."/>
            <person name="Khouri H."/>
            <person name="Utterback T.R."/>
            <person name="Feldblyum T.V."/>
            <person name="Fraser C.M."/>
        </authorList>
    </citation>
    <scope>NUCLEOTIDE SEQUENCE [LARGE SCALE GENOMIC DNA]</scope>
    <source>
        <strain evidence="4">34H</strain>
    </source>
</reference>
<dbReference type="GO" id="GO:0008270">
    <property type="term" value="F:zinc ion binding"/>
    <property type="evidence" value="ECO:0007669"/>
    <property type="project" value="InterPro"/>
</dbReference>
<dbReference type="PROSITE" id="PS52035">
    <property type="entry name" value="PEPTIDASE_M14"/>
    <property type="match status" value="1"/>
</dbReference>
<feature type="domain" description="Peptidase M14" evidence="3">
    <location>
        <begin position="52"/>
        <end position="352"/>
    </location>
</feature>
<evidence type="ECO:0000313" key="5">
    <source>
        <dbReference type="Proteomes" id="UP000000547"/>
    </source>
</evidence>
<dbReference type="Gene3D" id="3.40.630.10">
    <property type="entry name" value="Zn peptidases"/>
    <property type="match status" value="1"/>
</dbReference>
<dbReference type="EMBL" id="CP000083">
    <property type="protein sequence ID" value="AAZ24887.1"/>
    <property type="molecule type" value="Genomic_DNA"/>
</dbReference>
<feature type="chain" id="PRO_5004234482" description="Peptidase M14 domain-containing protein" evidence="2">
    <location>
        <begin position="22"/>
        <end position="858"/>
    </location>
</feature>
<dbReference type="SUPFAM" id="SSF53187">
    <property type="entry name" value="Zn-dependent exopeptidases"/>
    <property type="match status" value="1"/>
</dbReference>
<dbReference type="CDD" id="cd03143">
    <property type="entry name" value="A4_beta-galactosidase_middle_domain"/>
    <property type="match status" value="1"/>
</dbReference>
<dbReference type="InterPro" id="IPR000834">
    <property type="entry name" value="Peptidase_M14"/>
</dbReference>
<dbReference type="RefSeq" id="WP_011041093.1">
    <property type="nucleotide sequence ID" value="NC_003910.7"/>
</dbReference>
<evidence type="ECO:0000256" key="1">
    <source>
        <dbReference type="PROSITE-ProRule" id="PRU01379"/>
    </source>
</evidence>
<dbReference type="AlphaFoldDB" id="Q48AC7"/>
<evidence type="ECO:0000259" key="3">
    <source>
        <dbReference type="PROSITE" id="PS52035"/>
    </source>
</evidence>
<sequence>MLLLRILILSITLLCSNCIIAMPAQDYLPAGSKFNSKISLPSSSLGFEIGQRHVRHDQLKSYFYQLAKDSERVNITSMGTTSQQREQLLVTISSSENLANLSSILSERNLFSQKKGQLDNQKSDKAPLVIWLGYSVHGDEISGANAAMIVAYYLAANTDKSLTEMLANTVIVLEPSINPDGMDRFVNWVSTYRNSTDNSDANHIEHHQGWVTGRTNHFWFDLNRDWLLLSQQESQHRLEYFHQYQPHVVGDFHEMGHNSSYFFQPGIQSRTHPLTPKRNVDLTTTLSKFHASALDKQKRLYYSEENFDDFYYGKGSTYPDINGSIGILFEQASARGMQQETINGLLTLEFSIENHVTTSLSTINGAWENRKQLKQYRSEFYQQSNKLAKKEDFTGYLLHEGSDKFRLNTLLSKLAQHKIKVYPLIADFEFEDTEYQKDNSYYVPLAQPQFRLIQALFNQQTNFKDNTFYDVSGWTMPLAMNIESIPVNRTRRLKLAKQAWAMPSTTKPNNKSISAYGYIFEWHHFLAPKLLNKLLNNNIKAKVATKPFTSLINGETKQFEAGSIVIPAGIQQIENWQETLISASNSAGIKLSSISTGLTMKGVDIGSSSLKPISKAKTLLLGGAGISQYEAGEVRFYLDETLNIPLSIIDHNQLRQVDLSSYSHIILVDGDYQHVTDDTAKKIKAWVKQGGVIISQKRASLWLAKQEILRARFVTKEQINQLFDDEKLNYQDKESLASRKRIAGAIFQVQLDTSHPLAYGYQQSLLPLFRNSNLIMEHPQQPFITLAKYTPAPLLSGYTDKNLVNRLAHNAAIVAHNVGKGRVIATTEVLAFRGYWHGSAKLLANSLFFSKAFSAPYK</sequence>
<dbReference type="STRING" id="167879.CPS_0219"/>
<evidence type="ECO:0000313" key="4">
    <source>
        <dbReference type="EMBL" id="AAZ24887.1"/>
    </source>
</evidence>
<gene>
    <name evidence="4" type="ordered locus">CPS_0219</name>
</gene>
<dbReference type="Proteomes" id="UP000000547">
    <property type="component" value="Chromosome"/>
</dbReference>
<feature type="signal peptide" evidence="2">
    <location>
        <begin position="1"/>
        <end position="21"/>
    </location>
</feature>
<keyword evidence="2" id="KW-0732">Signal</keyword>
<dbReference type="HOGENOM" id="CLU_323582_0_0_6"/>
<organism evidence="4 5">
    <name type="scientific">Colwellia psychrerythraea (strain 34H / ATCC BAA-681)</name>
    <name type="common">Vibrio psychroerythus</name>
    <dbReference type="NCBI Taxonomy" id="167879"/>
    <lineage>
        <taxon>Bacteria</taxon>
        <taxon>Pseudomonadati</taxon>
        <taxon>Pseudomonadota</taxon>
        <taxon>Gammaproteobacteria</taxon>
        <taxon>Alteromonadales</taxon>
        <taxon>Colwelliaceae</taxon>
        <taxon>Colwellia</taxon>
    </lineage>
</organism>
<dbReference type="GO" id="GO:0004181">
    <property type="term" value="F:metallocarboxypeptidase activity"/>
    <property type="evidence" value="ECO:0007669"/>
    <property type="project" value="InterPro"/>
</dbReference>
<accession>Q48AC7</accession>
<evidence type="ECO:0000256" key="2">
    <source>
        <dbReference type="SAM" id="SignalP"/>
    </source>
</evidence>
<dbReference type="Gene3D" id="3.40.50.880">
    <property type="match status" value="1"/>
</dbReference>
<dbReference type="SUPFAM" id="SSF52317">
    <property type="entry name" value="Class I glutamine amidotransferase-like"/>
    <property type="match status" value="1"/>
</dbReference>
<protein>
    <recommendedName>
        <fullName evidence="3">Peptidase M14 domain-containing protein</fullName>
    </recommendedName>
</protein>
<comment type="caution">
    <text evidence="1">Lacks conserved residue(s) required for the propagation of feature annotation.</text>
</comment>
<proteinExistence type="inferred from homology"/>
<dbReference type="InterPro" id="IPR029062">
    <property type="entry name" value="Class_I_gatase-like"/>
</dbReference>
<name>Q48AC7_COLP3</name>
<dbReference type="KEGG" id="cps:CPS_0219"/>